<evidence type="ECO:0000313" key="1">
    <source>
        <dbReference type="EMBL" id="GKV48226.1"/>
    </source>
</evidence>
<name>A0AAV5MEF4_9ROSI</name>
<reference evidence="1 2" key="1">
    <citation type="journal article" date="2021" name="Commun. Biol.">
        <title>The genome of Shorea leprosula (Dipterocarpaceae) highlights the ecological relevance of drought in aseasonal tropical rainforests.</title>
        <authorList>
            <person name="Ng K.K.S."/>
            <person name="Kobayashi M.J."/>
            <person name="Fawcett J.A."/>
            <person name="Hatakeyama M."/>
            <person name="Paape T."/>
            <person name="Ng C.H."/>
            <person name="Ang C.C."/>
            <person name="Tnah L.H."/>
            <person name="Lee C.T."/>
            <person name="Nishiyama T."/>
            <person name="Sese J."/>
            <person name="O'Brien M.J."/>
            <person name="Copetti D."/>
            <person name="Mohd Noor M.I."/>
            <person name="Ong R.C."/>
            <person name="Putra M."/>
            <person name="Sireger I.Z."/>
            <person name="Indrioko S."/>
            <person name="Kosugi Y."/>
            <person name="Izuno A."/>
            <person name="Isagi Y."/>
            <person name="Lee S.L."/>
            <person name="Shimizu K.K."/>
        </authorList>
    </citation>
    <scope>NUCLEOTIDE SEQUENCE [LARGE SCALE GENOMIC DNA]</scope>
    <source>
        <strain evidence="1">214</strain>
    </source>
</reference>
<comment type="caution">
    <text evidence="1">The sequence shown here is derived from an EMBL/GenBank/DDBJ whole genome shotgun (WGS) entry which is preliminary data.</text>
</comment>
<accession>A0AAV5MEF4</accession>
<dbReference type="Proteomes" id="UP001054252">
    <property type="component" value="Unassembled WGS sequence"/>
</dbReference>
<dbReference type="AlphaFoldDB" id="A0AAV5MEF4"/>
<sequence length="149" mass="16432">MTKITHINPYGPASSARSLYASSLRRDRPSAFAQFANQDELALPEHPLARACSVGGFTLPRSAVHEAGHEHKTPMKNDELTKLYTKDDGLRPYMSRHSLVSWFQVVTPEFTGSRSSLLSLLVPGVEAAEDFNSVGLRSCPNNLHPRDLS</sequence>
<evidence type="ECO:0000313" key="2">
    <source>
        <dbReference type="Proteomes" id="UP001054252"/>
    </source>
</evidence>
<proteinExistence type="predicted"/>
<dbReference type="EMBL" id="BPVZ01000250">
    <property type="protein sequence ID" value="GKV48226.1"/>
    <property type="molecule type" value="Genomic_DNA"/>
</dbReference>
<keyword evidence="2" id="KW-1185">Reference proteome</keyword>
<protein>
    <submittedName>
        <fullName evidence="1">Uncharacterized protein</fullName>
    </submittedName>
</protein>
<gene>
    <name evidence="1" type="ORF">SLEP1_g55052</name>
</gene>
<organism evidence="1 2">
    <name type="scientific">Rubroshorea leprosula</name>
    <dbReference type="NCBI Taxonomy" id="152421"/>
    <lineage>
        <taxon>Eukaryota</taxon>
        <taxon>Viridiplantae</taxon>
        <taxon>Streptophyta</taxon>
        <taxon>Embryophyta</taxon>
        <taxon>Tracheophyta</taxon>
        <taxon>Spermatophyta</taxon>
        <taxon>Magnoliopsida</taxon>
        <taxon>eudicotyledons</taxon>
        <taxon>Gunneridae</taxon>
        <taxon>Pentapetalae</taxon>
        <taxon>rosids</taxon>
        <taxon>malvids</taxon>
        <taxon>Malvales</taxon>
        <taxon>Dipterocarpaceae</taxon>
        <taxon>Rubroshorea</taxon>
    </lineage>
</organism>